<evidence type="ECO:0000256" key="7">
    <source>
        <dbReference type="ARBA" id="ARBA00023163"/>
    </source>
</evidence>
<keyword evidence="4" id="KW-0832">Ubl conjugation</keyword>
<feature type="domain" description="MSL3 chromodomain-like" evidence="11">
    <location>
        <begin position="11"/>
        <end position="89"/>
    </location>
</feature>
<comment type="caution">
    <text evidence="12">The sequence shown here is derived from an EMBL/GenBank/DDBJ whole genome shotgun (WGS) entry which is preliminary data.</text>
</comment>
<evidence type="ECO:0000256" key="6">
    <source>
        <dbReference type="ARBA" id="ARBA00023015"/>
    </source>
</evidence>
<dbReference type="InterPro" id="IPR053820">
    <property type="entry name" value="MSL3_chromo-like"/>
</dbReference>
<dbReference type="GO" id="GO:0006325">
    <property type="term" value="P:chromatin organization"/>
    <property type="evidence" value="ECO:0007669"/>
    <property type="project" value="UniProtKB-KW"/>
</dbReference>
<dbReference type="Gene3D" id="2.30.30.140">
    <property type="match status" value="1"/>
</dbReference>
<dbReference type="PROSITE" id="PS51640">
    <property type="entry name" value="MRG"/>
    <property type="match status" value="1"/>
</dbReference>
<evidence type="ECO:0000256" key="2">
    <source>
        <dbReference type="ARBA" id="ARBA00004286"/>
    </source>
</evidence>
<dbReference type="EMBL" id="WJQU01000004">
    <property type="protein sequence ID" value="KAJ6635087.1"/>
    <property type="molecule type" value="Genomic_DNA"/>
</dbReference>
<keyword evidence="13" id="KW-1185">Reference proteome</keyword>
<dbReference type="InterPro" id="IPR038217">
    <property type="entry name" value="MRG_C_sf"/>
</dbReference>
<reference evidence="12" key="1">
    <citation type="submission" date="2022-07" db="EMBL/GenBank/DDBJ databases">
        <authorList>
            <person name="Trinca V."/>
            <person name="Uliana J.V.C."/>
            <person name="Torres T.T."/>
            <person name="Ward R.J."/>
            <person name="Monesi N."/>
        </authorList>
    </citation>
    <scope>NUCLEOTIDE SEQUENCE</scope>
    <source>
        <strain evidence="12">HSMRA1968</strain>
        <tissue evidence="12">Whole embryos</tissue>
    </source>
</reference>
<keyword evidence="6" id="KW-0805">Transcription regulation</keyword>
<dbReference type="InterPro" id="IPR016197">
    <property type="entry name" value="Chromo-like_dom_sf"/>
</dbReference>
<dbReference type="PANTHER" id="PTHR10880:SF15">
    <property type="entry name" value="MSL COMPLEX SUBUNIT 3"/>
    <property type="match status" value="1"/>
</dbReference>
<dbReference type="FunFam" id="2.30.30.140:FF:000042">
    <property type="entry name" value="male-specific lethal 3 homolog"/>
    <property type="match status" value="1"/>
</dbReference>
<comment type="subcellular location">
    <subcellularLocation>
        <location evidence="2">Chromosome</location>
    </subcellularLocation>
    <subcellularLocation>
        <location evidence="1">Nucleus</location>
    </subcellularLocation>
</comment>
<evidence type="ECO:0000256" key="1">
    <source>
        <dbReference type="ARBA" id="ARBA00004123"/>
    </source>
</evidence>
<feature type="domain" description="MRG" evidence="10">
    <location>
        <begin position="172"/>
        <end position="438"/>
    </location>
</feature>
<dbReference type="PANTHER" id="PTHR10880">
    <property type="entry name" value="MORTALITY FACTOR 4-LIKE PROTEIN"/>
    <property type="match status" value="1"/>
</dbReference>
<evidence type="ECO:0000313" key="12">
    <source>
        <dbReference type="EMBL" id="KAJ6635087.1"/>
    </source>
</evidence>
<dbReference type="Proteomes" id="UP001151699">
    <property type="component" value="Chromosome C"/>
</dbReference>
<evidence type="ECO:0000259" key="11">
    <source>
        <dbReference type="Pfam" id="PF22732"/>
    </source>
</evidence>
<dbReference type="AlphaFoldDB" id="A0A9Q0MNI2"/>
<evidence type="ECO:0000259" key="10">
    <source>
        <dbReference type="Pfam" id="PF05712"/>
    </source>
</evidence>
<dbReference type="SUPFAM" id="SSF54160">
    <property type="entry name" value="Chromo domain-like"/>
    <property type="match status" value="1"/>
</dbReference>
<proteinExistence type="predicted"/>
<keyword evidence="5" id="KW-0156">Chromatin regulator</keyword>
<dbReference type="InterPro" id="IPR008676">
    <property type="entry name" value="MRG"/>
</dbReference>
<evidence type="ECO:0000256" key="5">
    <source>
        <dbReference type="ARBA" id="ARBA00022853"/>
    </source>
</evidence>
<dbReference type="Gene3D" id="1.10.274.30">
    <property type="entry name" value="MRG domain"/>
    <property type="match status" value="1"/>
</dbReference>
<dbReference type="GO" id="GO:0072487">
    <property type="term" value="C:MSL complex"/>
    <property type="evidence" value="ECO:0007669"/>
    <property type="project" value="TreeGrafter"/>
</dbReference>
<evidence type="ECO:0000313" key="13">
    <source>
        <dbReference type="Proteomes" id="UP001151699"/>
    </source>
</evidence>
<gene>
    <name evidence="12" type="primary">msl-3</name>
    <name evidence="12" type="ORF">Bhyg_13670</name>
</gene>
<evidence type="ECO:0000256" key="9">
    <source>
        <dbReference type="ARBA" id="ARBA00069454"/>
    </source>
</evidence>
<evidence type="ECO:0000256" key="8">
    <source>
        <dbReference type="ARBA" id="ARBA00023242"/>
    </source>
</evidence>
<keyword evidence="8" id="KW-0539">Nucleus</keyword>
<dbReference type="GO" id="GO:0005634">
    <property type="term" value="C:nucleus"/>
    <property type="evidence" value="ECO:0007669"/>
    <property type="project" value="UniProtKB-SubCell"/>
</dbReference>
<sequence length="488" mass="55877">MVSTRGIKYKFSVNEKVLCYEPDPTKKKVLYDSKVLAIFDSKDRRGKKSKVEYLIHFQGWSSSWDRRVCEEFVLKDVDENRRLQKELAEKAQLQIGAYLYRKDRKVRGREMSSGSGSDCKSKIRKVSEEAAALNNGISSTSNSEFVERLLAIKKEPGLEYPAVAIDNDNNRLFLHIGTKLKNYLEFDCAMITKMEKLVNLPAQIPVVTILESFVKHISIKALSCPTPSHALRKRNKINKEDKKDKDFQKLINSINLRKEVADGLRLYFDFTLKNHLLYSNEMEQANTLLSDANLTNFTYIPSNRQFLDSLTIKRDSLGTSLGSEISEPSQVNHTEVFDETRYLSKRRLRSHKKMEKEFMFEIGMTAPSSPMDGKFASSTSFDVITNAAHIVRNRISQSSKSKEILKSVLSWQLLQSDAPPKPSMIYGAIHLARLLEKMLKKNIKLEEAIELSRATEIARGQSKIMQGDKTMEHVHELHEIGRHQRPSP</sequence>
<dbReference type="Pfam" id="PF22732">
    <property type="entry name" value="MSL3_chromo-like"/>
    <property type="match status" value="1"/>
</dbReference>
<evidence type="ECO:0000256" key="3">
    <source>
        <dbReference type="ARBA" id="ARBA00022454"/>
    </source>
</evidence>
<accession>A0A9Q0MNI2</accession>
<dbReference type="InterPro" id="IPR026541">
    <property type="entry name" value="MRG_dom"/>
</dbReference>
<keyword evidence="3" id="KW-0158">Chromosome</keyword>
<organism evidence="12 13">
    <name type="scientific">Pseudolycoriella hygida</name>
    <dbReference type="NCBI Taxonomy" id="35572"/>
    <lineage>
        <taxon>Eukaryota</taxon>
        <taxon>Metazoa</taxon>
        <taxon>Ecdysozoa</taxon>
        <taxon>Arthropoda</taxon>
        <taxon>Hexapoda</taxon>
        <taxon>Insecta</taxon>
        <taxon>Pterygota</taxon>
        <taxon>Neoptera</taxon>
        <taxon>Endopterygota</taxon>
        <taxon>Diptera</taxon>
        <taxon>Nematocera</taxon>
        <taxon>Sciaroidea</taxon>
        <taxon>Sciaridae</taxon>
        <taxon>Pseudolycoriella</taxon>
    </lineage>
</organism>
<evidence type="ECO:0000256" key="4">
    <source>
        <dbReference type="ARBA" id="ARBA00022843"/>
    </source>
</evidence>
<dbReference type="GO" id="GO:0035267">
    <property type="term" value="C:NuA4 histone acetyltransferase complex"/>
    <property type="evidence" value="ECO:0007669"/>
    <property type="project" value="TreeGrafter"/>
</dbReference>
<dbReference type="GO" id="GO:0006355">
    <property type="term" value="P:regulation of DNA-templated transcription"/>
    <property type="evidence" value="ECO:0007669"/>
    <property type="project" value="InterPro"/>
</dbReference>
<keyword evidence="7" id="KW-0804">Transcription</keyword>
<dbReference type="OrthoDB" id="10044771at2759"/>
<dbReference type="Pfam" id="PF05712">
    <property type="entry name" value="MRG"/>
    <property type="match status" value="1"/>
</dbReference>
<protein>
    <recommendedName>
        <fullName evidence="9">Protein male-specific lethal-3</fullName>
    </recommendedName>
</protein>
<name>A0A9Q0MNI2_9DIPT</name>